<proteinExistence type="predicted"/>
<organism evidence="2 3">
    <name type="scientific">Hymenobacter guriensis</name>
    <dbReference type="NCBI Taxonomy" id="2793065"/>
    <lineage>
        <taxon>Bacteria</taxon>
        <taxon>Pseudomonadati</taxon>
        <taxon>Bacteroidota</taxon>
        <taxon>Cytophagia</taxon>
        <taxon>Cytophagales</taxon>
        <taxon>Hymenobacteraceae</taxon>
        <taxon>Hymenobacter</taxon>
    </lineage>
</organism>
<evidence type="ECO:0000256" key="1">
    <source>
        <dbReference type="SAM" id="SignalP"/>
    </source>
</evidence>
<sequence length="152" mass="15778">MQLLRTLALTACILSLALSSTMAADGPGTSATPVVTGHSTLRHFTRGLLRRALQPLKRTAPAAVYYEAPTLLTGIVVGTDGMPLAGAVVWAVGSQEQVRTNSKGDFALTLPTSGPVSLSCASRGCTQQTMQLNTGSQPNGVHFALRAATTQE</sequence>
<feature type="chain" id="PRO_5047249960" evidence="1">
    <location>
        <begin position="24"/>
        <end position="152"/>
    </location>
</feature>
<gene>
    <name evidence="2" type="ORF">I5L79_01190</name>
</gene>
<evidence type="ECO:0000313" key="2">
    <source>
        <dbReference type="EMBL" id="MBG8552138.1"/>
    </source>
</evidence>
<dbReference type="Proteomes" id="UP000601099">
    <property type="component" value="Unassembled WGS sequence"/>
</dbReference>
<name>A0ABS0KWC8_9BACT</name>
<keyword evidence="3" id="KW-1185">Reference proteome</keyword>
<evidence type="ECO:0000313" key="3">
    <source>
        <dbReference type="Proteomes" id="UP000601099"/>
    </source>
</evidence>
<dbReference type="SUPFAM" id="SSF49464">
    <property type="entry name" value="Carboxypeptidase regulatory domain-like"/>
    <property type="match status" value="1"/>
</dbReference>
<feature type="signal peptide" evidence="1">
    <location>
        <begin position="1"/>
        <end position="23"/>
    </location>
</feature>
<dbReference type="Pfam" id="PF13620">
    <property type="entry name" value="CarboxypepD_reg"/>
    <property type="match status" value="1"/>
</dbReference>
<dbReference type="InterPro" id="IPR008969">
    <property type="entry name" value="CarboxyPept-like_regulatory"/>
</dbReference>
<dbReference type="EMBL" id="JADWYK010000001">
    <property type="protein sequence ID" value="MBG8552138.1"/>
    <property type="molecule type" value="Genomic_DNA"/>
</dbReference>
<keyword evidence="1" id="KW-0732">Signal</keyword>
<accession>A0ABS0KWC8</accession>
<protein>
    <submittedName>
        <fullName evidence="2">Carboxypeptidase regulatory-like domain-containing protein</fullName>
    </submittedName>
</protein>
<reference evidence="2 3" key="1">
    <citation type="submission" date="2020-11" db="EMBL/GenBank/DDBJ databases">
        <title>Hymenobacter sp.</title>
        <authorList>
            <person name="Kim M.K."/>
        </authorList>
    </citation>
    <scope>NUCLEOTIDE SEQUENCE [LARGE SCALE GENOMIC DNA]</scope>
    <source>
        <strain evidence="2 3">BT594</strain>
    </source>
</reference>
<comment type="caution">
    <text evidence="2">The sequence shown here is derived from an EMBL/GenBank/DDBJ whole genome shotgun (WGS) entry which is preliminary data.</text>
</comment>
<dbReference type="RefSeq" id="WP_196953186.1">
    <property type="nucleotide sequence ID" value="NZ_JADWYK010000001.1"/>
</dbReference>
<dbReference type="Gene3D" id="2.60.40.1120">
    <property type="entry name" value="Carboxypeptidase-like, regulatory domain"/>
    <property type="match status" value="1"/>
</dbReference>